<dbReference type="PANTHER" id="PTHR37023:SF1">
    <property type="entry name" value="ISSOD25 TRANSPOSASE TNPA_ISSOD25"/>
    <property type="match status" value="1"/>
</dbReference>
<organism evidence="3 4">
    <name type="scientific">Trinickia violacea</name>
    <dbReference type="NCBI Taxonomy" id="2571746"/>
    <lineage>
        <taxon>Bacteria</taxon>
        <taxon>Pseudomonadati</taxon>
        <taxon>Pseudomonadota</taxon>
        <taxon>Betaproteobacteria</taxon>
        <taxon>Burkholderiales</taxon>
        <taxon>Burkholderiaceae</taxon>
        <taxon>Trinickia</taxon>
    </lineage>
</organism>
<dbReference type="InterPro" id="IPR026889">
    <property type="entry name" value="Zn_Tnp"/>
</dbReference>
<dbReference type="RefSeq" id="WP_137332476.1">
    <property type="nucleotide sequence ID" value="NZ_CP040077.1"/>
</dbReference>
<protein>
    <submittedName>
        <fullName evidence="3">IS91 family transposase</fullName>
    </submittedName>
</protein>
<dbReference type="GO" id="GO:0004803">
    <property type="term" value="F:transposase activity"/>
    <property type="evidence" value="ECO:0007669"/>
    <property type="project" value="InterPro"/>
</dbReference>
<proteinExistence type="predicted"/>
<evidence type="ECO:0000259" key="1">
    <source>
        <dbReference type="Pfam" id="PF04986"/>
    </source>
</evidence>
<evidence type="ECO:0000313" key="4">
    <source>
        <dbReference type="Proteomes" id="UP000298656"/>
    </source>
</evidence>
<accession>A0A4P8INP3</accession>
<dbReference type="GO" id="GO:0006313">
    <property type="term" value="P:DNA transposition"/>
    <property type="evidence" value="ECO:0007669"/>
    <property type="project" value="InterPro"/>
</dbReference>
<dbReference type="InterPro" id="IPR054832">
    <property type="entry name" value="transpos_IS91"/>
</dbReference>
<dbReference type="NCBIfam" id="NF033538">
    <property type="entry name" value="transpos_IS91"/>
    <property type="match status" value="1"/>
</dbReference>
<feature type="domain" description="Transposase zinc-binding" evidence="2">
    <location>
        <begin position="12"/>
        <end position="102"/>
    </location>
</feature>
<dbReference type="EMBL" id="CP040077">
    <property type="protein sequence ID" value="QCP49651.1"/>
    <property type="molecule type" value="Genomic_DNA"/>
</dbReference>
<dbReference type="AlphaFoldDB" id="A0A4P8INP3"/>
<dbReference type="InterPro" id="IPR007069">
    <property type="entry name" value="Transposase_32"/>
</dbReference>
<dbReference type="OrthoDB" id="6979325at2"/>
<reference evidence="3 4" key="1">
    <citation type="submission" date="2019-05" db="EMBL/GenBank/DDBJ databases">
        <title>Burkholderia sp. DHOD12, isolated from subtropical forest soil.</title>
        <authorList>
            <person name="Gao Z.-H."/>
            <person name="Qiu L.-H."/>
        </authorList>
    </citation>
    <scope>NUCLEOTIDE SEQUENCE [LARGE SCALE GENOMIC DNA]</scope>
    <source>
        <strain evidence="3 4">DHOD12</strain>
    </source>
</reference>
<dbReference type="GO" id="GO:0003677">
    <property type="term" value="F:DNA binding"/>
    <property type="evidence" value="ECO:0007669"/>
    <property type="project" value="InterPro"/>
</dbReference>
<evidence type="ECO:0000259" key="2">
    <source>
        <dbReference type="Pfam" id="PF14319"/>
    </source>
</evidence>
<evidence type="ECO:0000313" key="3">
    <source>
        <dbReference type="EMBL" id="QCP49651.1"/>
    </source>
</evidence>
<name>A0A4P8INP3_9BURK</name>
<dbReference type="Proteomes" id="UP000298656">
    <property type="component" value="Chromosome 1"/>
</dbReference>
<dbReference type="KEGG" id="tvl:FAZ95_10990"/>
<gene>
    <name evidence="3" type="ORF">FAZ95_10990</name>
</gene>
<keyword evidence="4" id="KW-1185">Reference proteome</keyword>
<sequence length="400" mass="45827">MMRAALELADVLRRHGPTYREVHADSLSREQRRVMSAIEQCRTAALGGHVEQCDTCGHQRIAYNSCGNRHCPKCQSLARAQWLEDRQADLLPVPYFHVVFTIPEQIASIAFQNKRVVYDILFQATAETLHTIAADPRHLGATIGFIAILHTWGQNLVHHPHLHCVVPGGGLAADGSRWVACKPGFFLPVRVLSRLFRRLFLERLQHAFDVGELRFFSSLVHLAERREFARYLAGPRHAEWVVYAKEPFGGPQQVLDYLGRYTHRVAISNNRLVGQTDGRVTFRWKDYRHPGRPRVMHLDAHEFIRHFLLHVLPRGLQRIRHYGLLSNRLRESRLTVCRDLLNVEPTSEACDAPELDYRDRYAELTGRSLYVCPVCSRGRMLCIDHLLPYAAPRAPPASPR</sequence>
<dbReference type="PANTHER" id="PTHR37023">
    <property type="entry name" value="TRANSPOSASE"/>
    <property type="match status" value="1"/>
</dbReference>
<feature type="domain" description="Transposase IS801/IS1294" evidence="1">
    <location>
        <begin position="144"/>
        <end position="330"/>
    </location>
</feature>
<dbReference type="Pfam" id="PF04986">
    <property type="entry name" value="Y2_Tnp"/>
    <property type="match status" value="1"/>
</dbReference>
<dbReference type="Pfam" id="PF14319">
    <property type="entry name" value="Zn_Tnp_IS91"/>
    <property type="match status" value="1"/>
</dbReference>